<dbReference type="AlphaFoldDB" id="A0AA88XZ29"/>
<reference evidence="2" key="1">
    <citation type="submission" date="2019-08" db="EMBL/GenBank/DDBJ databases">
        <title>The improved chromosome-level genome for the pearl oyster Pinctada fucata martensii using PacBio sequencing and Hi-C.</title>
        <authorList>
            <person name="Zheng Z."/>
        </authorList>
    </citation>
    <scope>NUCLEOTIDE SEQUENCE</scope>
    <source>
        <strain evidence="2">ZZ-2019</strain>
        <tissue evidence="2">Adductor muscle</tissue>
    </source>
</reference>
<dbReference type="InterPro" id="IPR012338">
    <property type="entry name" value="Beta-lactam/transpept-like"/>
</dbReference>
<proteinExistence type="predicted"/>
<evidence type="ECO:0000313" key="3">
    <source>
        <dbReference type="Proteomes" id="UP001186944"/>
    </source>
</evidence>
<keyword evidence="3" id="KW-1185">Reference proteome</keyword>
<sequence length="434" mass="49224">MGTRQSSKIIKMTTRRKAPIFVDGFVKQGFEKVKERFRHNLETELEVGGTFSAYYKGELVVNLWGGYADREARRYWSKDTLPCFYSTTKSASAVVIAHLVDRGVLDYKEKVCKYWPDFAVNGKDNVTLETLICNQAGLSITEEKFKMALVQDDPEKLGKILANQKPLWEPGTNHGYHPITFALYLDQIVRRVDPLQRSLAQYFHQEIALPFDIEFYIGVPYELQYRTPRITMLKQFDSEDYIKNFKGDLSILRLTAVNPTDFIGVKRMNDPEIKVLPVGSVCGHGTAQAVAKLHAILANGGTWQGKRLLSEDSIARFQQIKSAGYDLAFSMDGMWSYGTMVFPVKEIGKPTMFLFGHGGYGGQMGLADANYNVGLAYATNYLDPTSRAGADADKRWPSMYNSLYECIRKIENQTAHRRTLYVFEDYKKAKGSLM</sequence>
<dbReference type="PANTHER" id="PTHR43319">
    <property type="entry name" value="BETA-LACTAMASE-RELATED"/>
    <property type="match status" value="1"/>
</dbReference>
<dbReference type="Proteomes" id="UP001186944">
    <property type="component" value="Unassembled WGS sequence"/>
</dbReference>
<dbReference type="InterPro" id="IPR052907">
    <property type="entry name" value="Beta-lactamase/esterase"/>
</dbReference>
<comment type="caution">
    <text evidence="2">The sequence shown here is derived from an EMBL/GenBank/DDBJ whole genome shotgun (WGS) entry which is preliminary data.</text>
</comment>
<protein>
    <recommendedName>
        <fullName evidence="1">Beta-lactamase-related domain-containing protein</fullName>
    </recommendedName>
</protein>
<dbReference type="Pfam" id="PF00144">
    <property type="entry name" value="Beta-lactamase"/>
    <property type="match status" value="1"/>
</dbReference>
<dbReference type="PANTHER" id="PTHR43319:SF3">
    <property type="entry name" value="BETA-LACTAMASE-RELATED DOMAIN-CONTAINING PROTEIN"/>
    <property type="match status" value="1"/>
</dbReference>
<dbReference type="EMBL" id="VSWD01000010">
    <property type="protein sequence ID" value="KAK3090846.1"/>
    <property type="molecule type" value="Genomic_DNA"/>
</dbReference>
<dbReference type="SUPFAM" id="SSF56601">
    <property type="entry name" value="beta-lactamase/transpeptidase-like"/>
    <property type="match status" value="1"/>
</dbReference>
<name>A0AA88XZ29_PINIB</name>
<feature type="domain" description="Beta-lactamase-related" evidence="1">
    <location>
        <begin position="42"/>
        <end position="393"/>
    </location>
</feature>
<evidence type="ECO:0000259" key="1">
    <source>
        <dbReference type="Pfam" id="PF00144"/>
    </source>
</evidence>
<organism evidence="2 3">
    <name type="scientific">Pinctada imbricata</name>
    <name type="common">Atlantic pearl-oyster</name>
    <name type="synonym">Pinctada martensii</name>
    <dbReference type="NCBI Taxonomy" id="66713"/>
    <lineage>
        <taxon>Eukaryota</taxon>
        <taxon>Metazoa</taxon>
        <taxon>Spiralia</taxon>
        <taxon>Lophotrochozoa</taxon>
        <taxon>Mollusca</taxon>
        <taxon>Bivalvia</taxon>
        <taxon>Autobranchia</taxon>
        <taxon>Pteriomorphia</taxon>
        <taxon>Pterioida</taxon>
        <taxon>Pterioidea</taxon>
        <taxon>Pteriidae</taxon>
        <taxon>Pinctada</taxon>
    </lineage>
</organism>
<gene>
    <name evidence="2" type="ORF">FSP39_015164</name>
</gene>
<accession>A0AA88XZ29</accession>
<dbReference type="InterPro" id="IPR001466">
    <property type="entry name" value="Beta-lactam-related"/>
</dbReference>
<evidence type="ECO:0000313" key="2">
    <source>
        <dbReference type="EMBL" id="KAK3090846.1"/>
    </source>
</evidence>
<dbReference type="Gene3D" id="3.40.710.10">
    <property type="entry name" value="DD-peptidase/beta-lactamase superfamily"/>
    <property type="match status" value="1"/>
</dbReference>